<organism evidence="7 8">
    <name type="scientific">Arcanobacterium bovis</name>
    <dbReference type="NCBI Taxonomy" id="2529275"/>
    <lineage>
        <taxon>Bacteria</taxon>
        <taxon>Bacillati</taxon>
        <taxon>Actinomycetota</taxon>
        <taxon>Actinomycetes</taxon>
        <taxon>Actinomycetales</taxon>
        <taxon>Actinomycetaceae</taxon>
        <taxon>Arcanobacterium</taxon>
    </lineage>
</organism>
<accession>A0A4Q9V2A2</accession>
<protein>
    <submittedName>
        <fullName evidence="7">TetR/AcrR family transcriptional regulator</fullName>
    </submittedName>
</protein>
<feature type="DNA-binding region" description="H-T-H motif" evidence="4">
    <location>
        <begin position="29"/>
        <end position="48"/>
    </location>
</feature>
<proteinExistence type="predicted"/>
<gene>
    <name evidence="7" type="ORF">EZJ44_01135</name>
</gene>
<evidence type="ECO:0000256" key="1">
    <source>
        <dbReference type="ARBA" id="ARBA00023015"/>
    </source>
</evidence>
<dbReference type="PANTHER" id="PTHR47506">
    <property type="entry name" value="TRANSCRIPTIONAL REGULATORY PROTEIN"/>
    <property type="match status" value="1"/>
</dbReference>
<dbReference type="PROSITE" id="PS50977">
    <property type="entry name" value="HTH_TETR_2"/>
    <property type="match status" value="1"/>
</dbReference>
<evidence type="ECO:0000256" key="5">
    <source>
        <dbReference type="SAM" id="MobiDB-lite"/>
    </source>
</evidence>
<evidence type="ECO:0000256" key="3">
    <source>
        <dbReference type="ARBA" id="ARBA00023163"/>
    </source>
</evidence>
<dbReference type="AlphaFoldDB" id="A0A4Q9V2A2"/>
<feature type="region of interest" description="Disordered" evidence="5">
    <location>
        <begin position="147"/>
        <end position="166"/>
    </location>
</feature>
<sequence length="166" mass="17550">MGRNRSFDTAQALAASARLFRTKGYEATSIDDVVAATGIHRGSLYNTFGSKHGLFMQVLENALLSLSNSENLEILLVALFDIAPENPSVRDAISGAINDAIGDSTGNSANQQGAENIEAVLGRALLKRAGIAANDSINETADKTTYETVTKDATTAASSTQRNEEK</sequence>
<evidence type="ECO:0000259" key="6">
    <source>
        <dbReference type="PROSITE" id="PS50977"/>
    </source>
</evidence>
<dbReference type="Gene3D" id="1.10.10.60">
    <property type="entry name" value="Homeodomain-like"/>
    <property type="match status" value="1"/>
</dbReference>
<dbReference type="Pfam" id="PF00440">
    <property type="entry name" value="TetR_N"/>
    <property type="match status" value="1"/>
</dbReference>
<dbReference type="OrthoDB" id="9805134at2"/>
<comment type="caution">
    <text evidence="7">The sequence shown here is derived from an EMBL/GenBank/DDBJ whole genome shotgun (WGS) entry which is preliminary data.</text>
</comment>
<evidence type="ECO:0000313" key="7">
    <source>
        <dbReference type="EMBL" id="TBW23771.1"/>
    </source>
</evidence>
<keyword evidence="8" id="KW-1185">Reference proteome</keyword>
<dbReference type="EMBL" id="SJDT01000001">
    <property type="protein sequence ID" value="TBW23771.1"/>
    <property type="molecule type" value="Genomic_DNA"/>
</dbReference>
<keyword evidence="3" id="KW-0804">Transcription</keyword>
<evidence type="ECO:0000256" key="4">
    <source>
        <dbReference type="PROSITE-ProRule" id="PRU00335"/>
    </source>
</evidence>
<dbReference type="PANTHER" id="PTHR47506:SF1">
    <property type="entry name" value="HTH-TYPE TRANSCRIPTIONAL REGULATOR YJDC"/>
    <property type="match status" value="1"/>
</dbReference>
<keyword evidence="2 4" id="KW-0238">DNA-binding</keyword>
<dbReference type="SUPFAM" id="SSF46689">
    <property type="entry name" value="Homeodomain-like"/>
    <property type="match status" value="1"/>
</dbReference>
<dbReference type="InterPro" id="IPR009057">
    <property type="entry name" value="Homeodomain-like_sf"/>
</dbReference>
<dbReference type="GO" id="GO:0003677">
    <property type="term" value="F:DNA binding"/>
    <property type="evidence" value="ECO:0007669"/>
    <property type="project" value="UniProtKB-UniRule"/>
</dbReference>
<feature type="domain" description="HTH tetR-type" evidence="6">
    <location>
        <begin position="6"/>
        <end position="66"/>
    </location>
</feature>
<keyword evidence="1" id="KW-0805">Transcription regulation</keyword>
<name>A0A4Q9V2A2_9ACTO</name>
<dbReference type="PRINTS" id="PR00455">
    <property type="entry name" value="HTHTETR"/>
</dbReference>
<evidence type="ECO:0000256" key="2">
    <source>
        <dbReference type="ARBA" id="ARBA00023125"/>
    </source>
</evidence>
<evidence type="ECO:0000313" key="8">
    <source>
        <dbReference type="Proteomes" id="UP000293036"/>
    </source>
</evidence>
<reference evidence="7 8" key="1">
    <citation type="submission" date="2019-02" db="EMBL/GenBank/DDBJ databases">
        <title>Arcanobacterium bovis sp. nov., isolated from the milk of a cow with mastitis.</title>
        <authorList>
            <person name="Sammra O."/>
            <person name="Foster G."/>
            <person name="Hassan A."/>
            <person name="Alssahen M."/>
            <person name="Laemmler C."/>
            <person name="Borowiak M."/>
            <person name="Malorny B."/>
            <person name="Abdulmawjood A."/>
        </authorList>
    </citation>
    <scope>NUCLEOTIDE SEQUENCE [LARGE SCALE GENOMIC DNA]</scope>
    <source>
        <strain evidence="7 8">C605018/01/1</strain>
    </source>
</reference>
<dbReference type="Proteomes" id="UP000293036">
    <property type="component" value="Unassembled WGS sequence"/>
</dbReference>
<dbReference type="RefSeq" id="WP_131279284.1">
    <property type="nucleotide sequence ID" value="NZ_JBHSLR010000009.1"/>
</dbReference>
<dbReference type="InterPro" id="IPR001647">
    <property type="entry name" value="HTH_TetR"/>
</dbReference>